<organism evidence="1">
    <name type="scientific">Podoviridae sp. ctzMH52</name>
    <dbReference type="NCBI Taxonomy" id="2826596"/>
    <lineage>
        <taxon>Viruses</taxon>
        <taxon>Duplodnaviria</taxon>
        <taxon>Heunggongvirae</taxon>
        <taxon>Uroviricota</taxon>
        <taxon>Caudoviricetes</taxon>
    </lineage>
</organism>
<sequence length="130" mass="13361">MAFTLARMDVGQTPPIEYKPVTDSETVTLGEALVLSGGKLTKCGATARPGFVAVGPADADGMVPVVRVQDYMEFETTLGVAPAESATVAAGDKVTLHTDGLQITATKTSGVATVTYIAGQTVGSLARVRF</sequence>
<protein>
    <submittedName>
        <fullName evidence="1">Uncharacterized protein</fullName>
    </submittedName>
</protein>
<evidence type="ECO:0000313" key="1">
    <source>
        <dbReference type="EMBL" id="DAD88804.1"/>
    </source>
</evidence>
<proteinExistence type="predicted"/>
<accession>A0A8S5N309</accession>
<name>A0A8S5N309_9CAUD</name>
<dbReference type="EMBL" id="BK015048">
    <property type="protein sequence ID" value="DAD88804.1"/>
    <property type="molecule type" value="Genomic_DNA"/>
</dbReference>
<reference evidence="1" key="1">
    <citation type="journal article" date="2021" name="Proc. Natl. Acad. Sci. U.S.A.">
        <title>A Catalog of Tens of Thousands of Viruses from Human Metagenomes Reveals Hidden Associations with Chronic Diseases.</title>
        <authorList>
            <person name="Tisza M.J."/>
            <person name="Buck C.B."/>
        </authorList>
    </citation>
    <scope>NUCLEOTIDE SEQUENCE</scope>
    <source>
        <strain evidence="1">CtzMH52</strain>
    </source>
</reference>